<accession>A0A2M7RJQ8</accession>
<comment type="caution">
    <text evidence="3">The sequence shown here is derived from an EMBL/GenBank/DDBJ whole genome shotgun (WGS) entry which is preliminary data.</text>
</comment>
<dbReference type="InterPro" id="IPR028994">
    <property type="entry name" value="Integrin_alpha_N"/>
</dbReference>
<feature type="chain" id="PRO_5014714747" evidence="2">
    <location>
        <begin position="32"/>
        <end position="1833"/>
    </location>
</feature>
<dbReference type="Gene3D" id="2.60.40.10">
    <property type="entry name" value="Immunoglobulins"/>
    <property type="match status" value="1"/>
</dbReference>
<dbReference type="SUPFAM" id="SSF49464">
    <property type="entry name" value="Carboxypeptidase regulatory domain-like"/>
    <property type="match status" value="5"/>
</dbReference>
<dbReference type="Gene3D" id="2.60.40.1120">
    <property type="entry name" value="Carboxypeptidase-like, regulatory domain"/>
    <property type="match status" value="3"/>
</dbReference>
<evidence type="ECO:0000256" key="1">
    <source>
        <dbReference type="ARBA" id="ARBA00022729"/>
    </source>
</evidence>
<dbReference type="SUPFAM" id="SSF117074">
    <property type="entry name" value="Hypothetical protein PA1324"/>
    <property type="match status" value="1"/>
</dbReference>
<name>A0A2M7RJQ8_9BACT</name>
<dbReference type="InterPro" id="IPR013517">
    <property type="entry name" value="FG-GAP"/>
</dbReference>
<protein>
    <submittedName>
        <fullName evidence="3">Uncharacterized protein</fullName>
    </submittedName>
</protein>
<reference evidence="3 4" key="1">
    <citation type="submission" date="2017-09" db="EMBL/GenBank/DDBJ databases">
        <title>Depth-based differentiation of microbial function through sediment-hosted aquifers and enrichment of novel symbionts in the deep terrestrial subsurface.</title>
        <authorList>
            <person name="Probst A.J."/>
            <person name="Ladd B."/>
            <person name="Jarett J.K."/>
            <person name="Geller-Mcgrath D.E."/>
            <person name="Sieber C.M."/>
            <person name="Emerson J.B."/>
            <person name="Anantharaman K."/>
            <person name="Thomas B.C."/>
            <person name="Malmstrom R."/>
            <person name="Stieglmeier M."/>
            <person name="Klingl A."/>
            <person name="Woyke T."/>
            <person name="Ryan C.M."/>
            <person name="Banfield J.F."/>
        </authorList>
    </citation>
    <scope>NUCLEOTIDE SEQUENCE [LARGE SCALE GENOMIC DNA]</scope>
    <source>
        <strain evidence="3">CG_4_10_14_0_8_um_filter_42_10</strain>
    </source>
</reference>
<organism evidence="3 4">
    <name type="scientific">Candidatus Kerfeldbacteria bacterium CG_4_10_14_0_8_um_filter_42_10</name>
    <dbReference type="NCBI Taxonomy" id="2014248"/>
    <lineage>
        <taxon>Bacteria</taxon>
        <taxon>Candidatus Kerfeldiibacteriota</taxon>
    </lineage>
</organism>
<dbReference type="Proteomes" id="UP000230779">
    <property type="component" value="Unassembled WGS sequence"/>
</dbReference>
<keyword evidence="1 2" id="KW-0732">Signal</keyword>
<dbReference type="Pfam" id="PF09136">
    <property type="entry name" value="Glucodextran_B"/>
    <property type="match status" value="1"/>
</dbReference>
<evidence type="ECO:0000256" key="2">
    <source>
        <dbReference type="SAM" id="SignalP"/>
    </source>
</evidence>
<evidence type="ECO:0000313" key="4">
    <source>
        <dbReference type="Proteomes" id="UP000230779"/>
    </source>
</evidence>
<dbReference type="InterPro" id="IPR013783">
    <property type="entry name" value="Ig-like_fold"/>
</dbReference>
<proteinExistence type="predicted"/>
<dbReference type="Pfam" id="PF13517">
    <property type="entry name" value="FG-GAP_3"/>
    <property type="match status" value="1"/>
</dbReference>
<dbReference type="Pfam" id="PF13620">
    <property type="entry name" value="CarboxypepD_reg"/>
    <property type="match status" value="2"/>
</dbReference>
<gene>
    <name evidence="3" type="ORF">COY66_02110</name>
</gene>
<dbReference type="InterPro" id="IPR008969">
    <property type="entry name" value="CarboxyPept-like_regulatory"/>
</dbReference>
<dbReference type="SUPFAM" id="SSF69318">
    <property type="entry name" value="Integrin alpha N-terminal domain"/>
    <property type="match status" value="2"/>
</dbReference>
<feature type="signal peptide" evidence="2">
    <location>
        <begin position="1"/>
        <end position="31"/>
    </location>
</feature>
<sequence>MNNIKKIINYSGLIFFFGLALLIIAPNQASAQNPSLAGTVTEPDETTAVTNALVDVRNATWSYYQSTYTDQNGDFTFNDLPADNYTVQVWAGHATYKDPDPIQVYLPGTPVYDLGTVALVEPSVLLTLTMSDEVTPAGYVGVNLHDANNTIWKYESTNNLGVASFGLESNGIYTIEVYGNFEGESPPDPITFTYSGSMVTLAASYKAPNVVGYVLKPDLTPCASECSISLYTNNWTYSYWANTDENGYFSLNISQSATYNINVNYWGDNYSAPDPTTAAINANISNNLGNLYLLNNNITGTLLTPSGDPVANASFSFYNNNWTINKYGTTAEDGTFGLAITTNGAYKLEFWIDQYSYPDYAAPATQTINYSGSNINVGTLYLSPAIMKGKVVTESGSPVTNAQVDVHDSSYSWQNSYWGQTNADGEFTVNKSFATGTYYVKVNPPFDQEGLLPSETLSVQLTAGQTSTYYDTHPIQLATARKKITGTVSYPNGNPVTDARIDTWALGGMYGGYAWDQTNSQGQYTLWVGKGSYGINVWPDWGSGGEPDWGAPAEQYIEFTEDDSISETNTVNFTVVEYDATLTGKLVKPDGSALGNMISANVDAWEKGGRTGNWAQVDSSGNFSLKLAGGHTYEINMWAWSYSGEGEEYAGPAIAPVKMISDSTYDLGTLNLVEKNAHITGKVTDTNGTPIEGANLNAWSESAGGWGSAMTDADGEYDMLVFGGTYQVNAFPSWNASPEDEGASYVPITPPTEISIQANRTVSDVNFQMGIADATIKGHLETADGDLINSWGWVNASNSRDDFQEGDMWYGGFLGAPLESGQFSLDVPAGKYELNAFMDWNSDYIQNSEVSVNIESGQTKDDVVITMIPTNSKIQGKFKDADGNTVYGLWGEIFGDRAEGGNTFSQINPDGTYSLKVAAGTWNLDYWLDPWSGAGYLPSSLESKKVTVEEDETITLDFTVLAADSAISGVVHDEEGNEIEGAHVYASLDYAGQQRDDNYSSYGFDSLEAVSDANGVFSLMAPEGEYYLHASLPPSLGYIFTGAQLVYTSPNDPAENIEVIFASADAQITGQVTLEAENNQAFIYAYTSNGGYSEATTSDGDYTIAVTRGETWRIGAVHESGTSYYISEQKDVVVDAATKTQDLELEYQGEMPESTNSTFDSTQSFSLELEDGFAIQAPARAFATEGNVTLTVKPTAKMAYQAGAQPLQGYGYEITVRGDDGSTIQSFNSNVTLTIPYSEEALQDLGLLESDLSGEYFDSTSGIWEGAASVIVDEDNNVINIQTDHFSTFSTITPGRAADAENLELGVTAPTEGTAVSTDSVLVSGTVSDNAAIVTVRLNGVSSGEVTVDSSGSFSKNVAGLLEGENTILVGAVKGLLTADTVSRTIIYSPEGETPLDSVTGIAYDIAVTTNENSSPHIRVFNSEGELQSQFFAFSEAYRGEFRILTADVNGDDEMEIIAWPYGEGYGPQIRIFAKDGTLLAQELVLNEGYRGGIEVVNNVDLDGDGKQDMVVVPRGNGGPNLRAYKYNSQTGTIDLLAWTMAYQEEYQGEIAVATADVTGDGNVDVITSPLDGGPNIRVFHYDSIHGTLELDDWFMAYQEEFQGGVLVATGDVNGDGQKDIITYPEEAGGANIRAYSYNSETGAFELINWIQPFSDDYRGLMEVKVFDLDKDDQAEIIVAPATNGGPNLRVYSYNSATEDFDLKDWAMVFADDFRGGVGLEVSNLDGDAYREVVVYPLQNGGPNLRIYEYDAAGQLTLLDWTYAYAADFRGEMTVRVADLNGDGTSSLVVTPLSGGGPNVRIINVENDELVVSNWFMAYDETFRGGVLTKFIN</sequence>
<dbReference type="EMBL" id="PFMD01000024">
    <property type="protein sequence ID" value="PIY96944.1"/>
    <property type="molecule type" value="Genomic_DNA"/>
</dbReference>
<evidence type="ECO:0000313" key="3">
    <source>
        <dbReference type="EMBL" id="PIY96944.1"/>
    </source>
</evidence>